<organism evidence="2 3">
    <name type="scientific">Ceriporiopsis subvermispora (strain B)</name>
    <name type="common">White-rot fungus</name>
    <name type="synonym">Gelatoporia subvermispora</name>
    <dbReference type="NCBI Taxonomy" id="914234"/>
    <lineage>
        <taxon>Eukaryota</taxon>
        <taxon>Fungi</taxon>
        <taxon>Dikarya</taxon>
        <taxon>Basidiomycota</taxon>
        <taxon>Agaricomycotina</taxon>
        <taxon>Agaricomycetes</taxon>
        <taxon>Polyporales</taxon>
        <taxon>Gelatoporiaceae</taxon>
        <taxon>Gelatoporia</taxon>
    </lineage>
</organism>
<reference evidence="2 3" key="1">
    <citation type="journal article" date="2012" name="Proc. Natl. Acad. Sci. U.S.A.">
        <title>Comparative genomics of Ceriporiopsis subvermispora and Phanerochaete chrysosporium provide insight into selective ligninolysis.</title>
        <authorList>
            <person name="Fernandez-Fueyo E."/>
            <person name="Ruiz-Duenas F.J."/>
            <person name="Ferreira P."/>
            <person name="Floudas D."/>
            <person name="Hibbett D.S."/>
            <person name="Canessa P."/>
            <person name="Larrondo L.F."/>
            <person name="James T.Y."/>
            <person name="Seelenfreund D."/>
            <person name="Lobos S."/>
            <person name="Polanco R."/>
            <person name="Tello M."/>
            <person name="Honda Y."/>
            <person name="Watanabe T."/>
            <person name="Watanabe T."/>
            <person name="Ryu J.S."/>
            <person name="Kubicek C.P."/>
            <person name="Schmoll M."/>
            <person name="Gaskell J."/>
            <person name="Hammel K.E."/>
            <person name="St John F.J."/>
            <person name="Vanden Wymelenberg A."/>
            <person name="Sabat G."/>
            <person name="Splinter BonDurant S."/>
            <person name="Syed K."/>
            <person name="Yadav J.S."/>
            <person name="Doddapaneni H."/>
            <person name="Subramanian V."/>
            <person name="Lavin J.L."/>
            <person name="Oguiza J.A."/>
            <person name="Perez G."/>
            <person name="Pisabarro A.G."/>
            <person name="Ramirez L."/>
            <person name="Santoyo F."/>
            <person name="Master E."/>
            <person name="Coutinho P.M."/>
            <person name="Henrissat B."/>
            <person name="Lombard V."/>
            <person name="Magnuson J.K."/>
            <person name="Kuees U."/>
            <person name="Hori C."/>
            <person name="Igarashi K."/>
            <person name="Samejima M."/>
            <person name="Held B.W."/>
            <person name="Barry K.W."/>
            <person name="LaButti K.M."/>
            <person name="Lapidus A."/>
            <person name="Lindquist E.A."/>
            <person name="Lucas S.M."/>
            <person name="Riley R."/>
            <person name="Salamov A.A."/>
            <person name="Hoffmeister D."/>
            <person name="Schwenk D."/>
            <person name="Hadar Y."/>
            <person name="Yarden O."/>
            <person name="de Vries R.P."/>
            <person name="Wiebenga A."/>
            <person name="Stenlid J."/>
            <person name="Eastwood D."/>
            <person name="Grigoriev I.V."/>
            <person name="Berka R.M."/>
            <person name="Blanchette R.A."/>
            <person name="Kersten P."/>
            <person name="Martinez A.T."/>
            <person name="Vicuna R."/>
            <person name="Cullen D."/>
        </authorList>
    </citation>
    <scope>NUCLEOTIDE SEQUENCE [LARGE SCALE GENOMIC DNA]</scope>
    <source>
        <strain evidence="2 3">B</strain>
    </source>
</reference>
<feature type="region of interest" description="Disordered" evidence="1">
    <location>
        <begin position="1"/>
        <end position="60"/>
    </location>
</feature>
<name>M2PL45_CERS8</name>
<evidence type="ECO:0000256" key="1">
    <source>
        <dbReference type="SAM" id="MobiDB-lite"/>
    </source>
</evidence>
<sequence>MADTDCQMHTARDAHYTRTPSTSASYMPEAGRDKAQSSPPMIEINSKWLKEPQLSMAGSG</sequence>
<evidence type="ECO:0000313" key="2">
    <source>
        <dbReference type="EMBL" id="EMD37019.1"/>
    </source>
</evidence>
<protein>
    <submittedName>
        <fullName evidence="2">Uncharacterized protein</fullName>
    </submittedName>
</protein>
<dbReference type="AlphaFoldDB" id="M2PL45"/>
<dbReference type="EMBL" id="KB445797">
    <property type="protein sequence ID" value="EMD37019.1"/>
    <property type="molecule type" value="Genomic_DNA"/>
</dbReference>
<evidence type="ECO:0000313" key="3">
    <source>
        <dbReference type="Proteomes" id="UP000016930"/>
    </source>
</evidence>
<accession>M2PL45</accession>
<proteinExistence type="predicted"/>
<gene>
    <name evidence="2" type="ORF">CERSUDRAFT_84032</name>
</gene>
<dbReference type="Proteomes" id="UP000016930">
    <property type="component" value="Unassembled WGS sequence"/>
</dbReference>
<dbReference type="HOGENOM" id="CLU_2941518_0_0_1"/>
<keyword evidence="3" id="KW-1185">Reference proteome</keyword>